<dbReference type="EnsemblMetazoa" id="XM_001198905">
    <property type="protein sequence ID" value="XP_001198905"/>
    <property type="gene ID" value="LOC763046"/>
</dbReference>
<dbReference type="Proteomes" id="UP000007110">
    <property type="component" value="Unassembled WGS sequence"/>
</dbReference>
<reference evidence="9" key="1">
    <citation type="submission" date="2015-02" db="EMBL/GenBank/DDBJ databases">
        <title>Genome sequencing for Strongylocentrotus purpuratus.</title>
        <authorList>
            <person name="Murali S."/>
            <person name="Liu Y."/>
            <person name="Vee V."/>
            <person name="English A."/>
            <person name="Wang M."/>
            <person name="Skinner E."/>
            <person name="Han Y."/>
            <person name="Muzny D.M."/>
            <person name="Worley K.C."/>
            <person name="Gibbs R.A."/>
        </authorList>
    </citation>
    <scope>NUCLEOTIDE SEQUENCE</scope>
</reference>
<feature type="domain" description="G-protein coupled receptors family 1 profile" evidence="7">
    <location>
        <begin position="7"/>
        <end position="272"/>
    </location>
</feature>
<feature type="transmembrane region" description="Helical" evidence="6">
    <location>
        <begin position="115"/>
        <end position="134"/>
    </location>
</feature>
<dbReference type="PROSITE" id="PS00237">
    <property type="entry name" value="G_PROTEIN_RECEP_F1_1"/>
    <property type="match status" value="1"/>
</dbReference>
<keyword evidence="5" id="KW-0807">Transducer</keyword>
<proteinExistence type="inferred from homology"/>
<accession>A0A7M7G446</accession>
<feature type="transmembrane region" description="Helical" evidence="6">
    <location>
        <begin position="213"/>
        <end position="231"/>
    </location>
</feature>
<evidence type="ECO:0000256" key="1">
    <source>
        <dbReference type="ARBA" id="ARBA00004370"/>
    </source>
</evidence>
<dbReference type="GeneID" id="763046"/>
<keyword evidence="3 6" id="KW-1133">Transmembrane helix</keyword>
<dbReference type="PANTHER" id="PTHR45698">
    <property type="entry name" value="TRACE AMINE-ASSOCIATED RECEPTOR 19N-RELATED"/>
    <property type="match status" value="1"/>
</dbReference>
<dbReference type="KEGG" id="spu:763046"/>
<evidence type="ECO:0000313" key="9">
    <source>
        <dbReference type="Proteomes" id="UP000007110"/>
    </source>
</evidence>
<keyword evidence="5" id="KW-0675">Receptor</keyword>
<dbReference type="Pfam" id="PF00001">
    <property type="entry name" value="7tm_1"/>
    <property type="match status" value="1"/>
</dbReference>
<keyword evidence="5" id="KW-0297">G-protein coupled receptor</keyword>
<evidence type="ECO:0000313" key="8">
    <source>
        <dbReference type="EnsemblMetazoa" id="XP_001198905"/>
    </source>
</evidence>
<evidence type="ECO:0000256" key="4">
    <source>
        <dbReference type="ARBA" id="ARBA00023136"/>
    </source>
</evidence>
<keyword evidence="2 5" id="KW-0812">Transmembrane</keyword>
<keyword evidence="4 6" id="KW-0472">Membrane</keyword>
<dbReference type="AlphaFoldDB" id="A0A7M7G446"/>
<dbReference type="InterPro" id="IPR017452">
    <property type="entry name" value="GPCR_Rhodpsn_7TM"/>
</dbReference>
<dbReference type="InterPro" id="IPR000276">
    <property type="entry name" value="GPCR_Rhodpsn"/>
</dbReference>
<feature type="transmembrane region" description="Helical" evidence="6">
    <location>
        <begin position="82"/>
        <end position="103"/>
    </location>
</feature>
<dbReference type="InParanoid" id="A0A7M7G446"/>
<dbReference type="OrthoDB" id="6376512at2759"/>
<dbReference type="CDD" id="cd00637">
    <property type="entry name" value="7tm_classA_rhodopsin-like"/>
    <property type="match status" value="1"/>
</dbReference>
<organism evidence="8 9">
    <name type="scientific">Strongylocentrotus purpuratus</name>
    <name type="common">Purple sea urchin</name>
    <dbReference type="NCBI Taxonomy" id="7668"/>
    <lineage>
        <taxon>Eukaryota</taxon>
        <taxon>Metazoa</taxon>
        <taxon>Echinodermata</taxon>
        <taxon>Eleutherozoa</taxon>
        <taxon>Echinozoa</taxon>
        <taxon>Echinoidea</taxon>
        <taxon>Euechinoidea</taxon>
        <taxon>Echinacea</taxon>
        <taxon>Camarodonta</taxon>
        <taxon>Echinidea</taxon>
        <taxon>Strongylocentrotidae</taxon>
        <taxon>Strongylocentrotus</taxon>
    </lineage>
</organism>
<feature type="transmembrane region" description="Helical" evidence="6">
    <location>
        <begin position="251"/>
        <end position="274"/>
    </location>
</feature>
<dbReference type="PROSITE" id="PS50262">
    <property type="entry name" value="G_PROTEIN_RECEP_F1_2"/>
    <property type="match status" value="1"/>
</dbReference>
<dbReference type="GO" id="GO:0007218">
    <property type="term" value="P:neuropeptide signaling pathway"/>
    <property type="evidence" value="ECO:0000318"/>
    <property type="project" value="GO_Central"/>
</dbReference>
<evidence type="ECO:0000256" key="6">
    <source>
        <dbReference type="SAM" id="Phobius"/>
    </source>
</evidence>
<evidence type="ECO:0000259" key="7">
    <source>
        <dbReference type="PROSITE" id="PS50262"/>
    </source>
</evidence>
<dbReference type="OMA" id="LMCRGID"/>
<comment type="subcellular location">
    <subcellularLocation>
        <location evidence="1">Membrane</location>
    </subcellularLocation>
</comment>
<feature type="transmembrane region" description="Helical" evidence="6">
    <location>
        <begin position="154"/>
        <end position="177"/>
    </location>
</feature>
<evidence type="ECO:0000256" key="3">
    <source>
        <dbReference type="ARBA" id="ARBA00022989"/>
    </source>
</evidence>
<dbReference type="PRINTS" id="PR00237">
    <property type="entry name" value="GPCRRHODOPSN"/>
</dbReference>
<comment type="similarity">
    <text evidence="5">Belongs to the G-protein coupled receptor 1 family.</text>
</comment>
<dbReference type="RefSeq" id="XP_001198905.2">
    <property type="nucleotide sequence ID" value="XM_001198905.2"/>
</dbReference>
<feature type="transmembrane region" description="Helical" evidence="6">
    <location>
        <begin position="33"/>
        <end position="51"/>
    </location>
</feature>
<dbReference type="FunFam" id="1.20.1070.10:FF:000806">
    <property type="entry name" value="Uncharacterized protein"/>
    <property type="match status" value="1"/>
</dbReference>
<dbReference type="PANTHER" id="PTHR45698:SF1">
    <property type="entry name" value="TRACE AMINE-ASSOCIATED RECEPTOR 13C-LIKE"/>
    <property type="match status" value="1"/>
</dbReference>
<keyword evidence="9" id="KW-1185">Reference proteome</keyword>
<reference evidence="8" key="2">
    <citation type="submission" date="2021-01" db="UniProtKB">
        <authorList>
            <consortium name="EnsemblMetazoa"/>
        </authorList>
    </citation>
    <scope>IDENTIFICATION</scope>
</reference>
<sequence>MFIGIIGNAFVIYIQRRLANGQEDARATPTNRLTICLATADLLTAIFLLPFPRFGNVPNNAAGNLYCHIIGSRYMLWVSFRASVYTLTTIAIERFWAVVYPFFYKVWVHNNYVKYAIGAIWICPLIIRLPQMTFRVVDDCGNCITQYPSEHSRAVYGSLLFLIEFLAPFCIITYTSIRTMCELSRHTSIDGGGSSGQRTRNESTRLQLLKRRLTIMFFSICVSFMLLWTPDQLGILLYHLRVLPRDYPSTAFYRISLQIAFLNAATTNPVIYSLCLPNFRRAIKDLLMCRGIDRSRESIMDLTTTSVTPSSA</sequence>
<dbReference type="GO" id="GO:0005886">
    <property type="term" value="C:plasma membrane"/>
    <property type="evidence" value="ECO:0000318"/>
    <property type="project" value="GO_Central"/>
</dbReference>
<dbReference type="Gene3D" id="1.20.1070.10">
    <property type="entry name" value="Rhodopsin 7-helix transmembrane proteins"/>
    <property type="match status" value="1"/>
</dbReference>
<dbReference type="GO" id="GO:0008528">
    <property type="term" value="F:G protein-coupled peptide receptor activity"/>
    <property type="evidence" value="ECO:0000318"/>
    <property type="project" value="GO_Central"/>
</dbReference>
<name>A0A7M7G446_STRPU</name>
<evidence type="ECO:0000256" key="5">
    <source>
        <dbReference type="RuleBase" id="RU000688"/>
    </source>
</evidence>
<dbReference type="SUPFAM" id="SSF81321">
    <property type="entry name" value="Family A G protein-coupled receptor-like"/>
    <property type="match status" value="1"/>
</dbReference>
<evidence type="ECO:0000256" key="2">
    <source>
        <dbReference type="ARBA" id="ARBA00022692"/>
    </source>
</evidence>
<protein>
    <recommendedName>
        <fullName evidence="7">G-protein coupled receptors family 1 profile domain-containing protein</fullName>
    </recommendedName>
</protein>